<organism evidence="4 5">
    <name type="scientific">Daphnia magna</name>
    <dbReference type="NCBI Taxonomy" id="35525"/>
    <lineage>
        <taxon>Eukaryota</taxon>
        <taxon>Metazoa</taxon>
        <taxon>Ecdysozoa</taxon>
        <taxon>Arthropoda</taxon>
        <taxon>Crustacea</taxon>
        <taxon>Branchiopoda</taxon>
        <taxon>Diplostraca</taxon>
        <taxon>Cladocera</taxon>
        <taxon>Anomopoda</taxon>
        <taxon>Daphniidae</taxon>
        <taxon>Daphnia</taxon>
    </lineage>
</organism>
<proteinExistence type="predicted"/>
<feature type="domain" description="PTHB1 platform" evidence="2">
    <location>
        <begin position="488"/>
        <end position="584"/>
    </location>
</feature>
<name>A0ABQ9YNR4_9CRUS</name>
<dbReference type="InterPro" id="IPR055362">
    <property type="entry name" value="PTHB1_pf_dom"/>
</dbReference>
<evidence type="ECO:0000259" key="1">
    <source>
        <dbReference type="Pfam" id="PF14727"/>
    </source>
</evidence>
<feature type="domain" description="PTHB1 N-terminal" evidence="1">
    <location>
        <begin position="1"/>
        <end position="332"/>
    </location>
</feature>
<dbReference type="InterPro" id="IPR011047">
    <property type="entry name" value="Quinoprotein_ADH-like_sf"/>
</dbReference>
<dbReference type="InterPro" id="IPR028073">
    <property type="entry name" value="PHTB1_N_dom"/>
</dbReference>
<dbReference type="PANTHER" id="PTHR20991">
    <property type="entry name" value="PARATHYROID HORMONE-RESPONSIVE B1 GENE"/>
    <property type="match status" value="1"/>
</dbReference>
<reference evidence="4 5" key="1">
    <citation type="journal article" date="2023" name="Nucleic Acids Res.">
        <title>The hologenome of Daphnia magna reveals possible DNA methylation and microbiome-mediated evolution of the host genome.</title>
        <authorList>
            <person name="Chaturvedi A."/>
            <person name="Li X."/>
            <person name="Dhandapani V."/>
            <person name="Marshall H."/>
            <person name="Kissane S."/>
            <person name="Cuenca-Cambronero M."/>
            <person name="Asole G."/>
            <person name="Calvet F."/>
            <person name="Ruiz-Romero M."/>
            <person name="Marangio P."/>
            <person name="Guigo R."/>
            <person name="Rago D."/>
            <person name="Mirbahai L."/>
            <person name="Eastwood N."/>
            <person name="Colbourne J.K."/>
            <person name="Zhou J."/>
            <person name="Mallon E."/>
            <person name="Orsini L."/>
        </authorList>
    </citation>
    <scope>NUCLEOTIDE SEQUENCE [LARGE SCALE GENOMIC DNA]</scope>
    <source>
        <strain evidence="4">LRV0_1</strain>
    </source>
</reference>
<dbReference type="Pfam" id="PF23337">
    <property type="entry name" value="PTHB1_pf"/>
    <property type="match status" value="1"/>
</dbReference>
<sequence length="780" mass="87531">MSLFKSRDWWNTKCGIDETFGAFHMCIASYENTANGTGYLRIYDPKAPSSPETSCLADLQLETQLALPVLAVLSGRFNNTDGLHVAVLHPMHLRILRIVINENTELNSHCTVDFMYEHRLPLHGYTLIAGPSNVLCVQSLAEGMLMFFENERVGVSCKLPTLHLLPSPICYVPSTESFIVTDSSWNLQSYSYQSLANSTIEQQSSRTPCASNKLLFDWEFELGEPAIDIQNLGSYIVILGERHLYCLKDSDGTIIWVRKLDYHPMCFTLLTPPDFVDDVVILVCTDASTLVVYKDNIVEWNCKLPTTPLSIKGLIVTLTDLGQLNIVYMGTQQVEYSFLQAPQRPINYERGMKEVQQLKKSLRAGHLKELNPKEKEKEIELNLNLDAQTCSEYLETQHLAEAIKGNLTIAMPKNQNANIRVFFTCDSLIVATPSETCLQLDGVGQAALPMMFHAVPSKCGMVASLHVEVSVITVLAGASSMTRQFILPLQLVMKLSVPVREARVKVTLSANQPAASLAQLFQDFTLDESASNLIALKHFNGTVVSILVSKTTNKYRLQSDSLAALALLVDELQRRLHLYFSASTNLQMNLDSPLPVQETWNQIETHYSNYVELKKETIKLGQATRQFQIIQRVFHNKILTTKTVGLTEGIFAAVQLAHEHVTLSIQQVERFQEDFKNATQMLGGSLKCLLTLIKVEKNSSDKQRSVRLLEKALLPVEQLDFDQSWQQIVESKLNYLVRQRSLPAAPTTTAATSSDKEFNLTNFKKIFLQALDNLKKESQS</sequence>
<comment type="caution">
    <text evidence="4">The sequence shown here is derived from an EMBL/GenBank/DDBJ whole genome shotgun (WGS) entry which is preliminary data.</text>
</comment>
<keyword evidence="5" id="KW-1185">Reference proteome</keyword>
<dbReference type="PANTHER" id="PTHR20991:SF0">
    <property type="entry name" value="PROTEIN PTHB1"/>
    <property type="match status" value="1"/>
</dbReference>
<dbReference type="Proteomes" id="UP001234178">
    <property type="component" value="Unassembled WGS sequence"/>
</dbReference>
<dbReference type="EMBL" id="JAOYFB010000001">
    <property type="protein sequence ID" value="KAK4002255.1"/>
    <property type="molecule type" value="Genomic_DNA"/>
</dbReference>
<accession>A0ABQ9YNR4</accession>
<evidence type="ECO:0000259" key="2">
    <source>
        <dbReference type="Pfam" id="PF23337"/>
    </source>
</evidence>
<protein>
    <recommendedName>
        <fullName evidence="6">Protein PTHB1</fullName>
    </recommendedName>
</protein>
<dbReference type="SUPFAM" id="SSF50998">
    <property type="entry name" value="Quinoprotein alcohol dehydrogenase-like"/>
    <property type="match status" value="1"/>
</dbReference>
<dbReference type="InterPro" id="IPR026511">
    <property type="entry name" value="PTHB1"/>
</dbReference>
<evidence type="ECO:0000313" key="5">
    <source>
        <dbReference type="Proteomes" id="UP001234178"/>
    </source>
</evidence>
<evidence type="ECO:0000313" key="4">
    <source>
        <dbReference type="EMBL" id="KAK4002255.1"/>
    </source>
</evidence>
<dbReference type="Pfam" id="PF14727">
    <property type="entry name" value="PHTB1_N"/>
    <property type="match status" value="1"/>
</dbReference>
<feature type="domain" description="PTHB1 hairpin" evidence="3">
    <location>
        <begin position="593"/>
        <end position="695"/>
    </location>
</feature>
<dbReference type="Pfam" id="PF23338">
    <property type="entry name" value="PTHB1_hp"/>
    <property type="match status" value="1"/>
</dbReference>
<evidence type="ECO:0000259" key="3">
    <source>
        <dbReference type="Pfam" id="PF23338"/>
    </source>
</evidence>
<gene>
    <name evidence="4" type="ORF">OUZ56_004096</name>
</gene>
<evidence type="ECO:0008006" key="6">
    <source>
        <dbReference type="Google" id="ProtNLM"/>
    </source>
</evidence>
<dbReference type="InterPro" id="IPR055363">
    <property type="entry name" value="PTHB1_hp_dom"/>
</dbReference>